<comment type="caution">
    <text evidence="1">The sequence shown here is derived from an EMBL/GenBank/DDBJ whole genome shotgun (WGS) entry which is preliminary data.</text>
</comment>
<proteinExistence type="predicted"/>
<reference evidence="1" key="1">
    <citation type="journal article" date="2014" name="Front. Microbiol.">
        <title>High frequency of phylogenetically diverse reductive dehalogenase-homologous genes in deep subseafloor sedimentary metagenomes.</title>
        <authorList>
            <person name="Kawai M."/>
            <person name="Futagami T."/>
            <person name="Toyoda A."/>
            <person name="Takaki Y."/>
            <person name="Nishi S."/>
            <person name="Hori S."/>
            <person name="Arai W."/>
            <person name="Tsubouchi T."/>
            <person name="Morono Y."/>
            <person name="Uchiyama I."/>
            <person name="Ito T."/>
            <person name="Fujiyama A."/>
            <person name="Inagaki F."/>
            <person name="Takami H."/>
        </authorList>
    </citation>
    <scope>NUCLEOTIDE SEQUENCE</scope>
    <source>
        <strain evidence="1">Expedition CK06-06</strain>
    </source>
</reference>
<sequence>MRLGAIWMRVTGEEQLPAGPEKRQFYIRWSGPLCGYSLEELSKAYDEELAKASAAAPGDRHDPRLSYVYADPSRSAAECQDIASMFTEIDHAS</sequence>
<organism evidence="1">
    <name type="scientific">marine sediment metagenome</name>
    <dbReference type="NCBI Taxonomy" id="412755"/>
    <lineage>
        <taxon>unclassified sequences</taxon>
        <taxon>metagenomes</taxon>
        <taxon>ecological metagenomes</taxon>
    </lineage>
</organism>
<evidence type="ECO:0000313" key="1">
    <source>
        <dbReference type="EMBL" id="GAG08808.1"/>
    </source>
</evidence>
<dbReference type="EMBL" id="BARS01025841">
    <property type="protein sequence ID" value="GAG08808.1"/>
    <property type="molecule type" value="Genomic_DNA"/>
</dbReference>
<protein>
    <submittedName>
        <fullName evidence="1">Uncharacterized protein</fullName>
    </submittedName>
</protein>
<dbReference type="AlphaFoldDB" id="X0V8J0"/>
<gene>
    <name evidence="1" type="ORF">S01H1_40786</name>
</gene>
<feature type="non-terminal residue" evidence="1">
    <location>
        <position position="93"/>
    </location>
</feature>
<name>X0V8J0_9ZZZZ</name>
<accession>X0V8J0</accession>